<keyword evidence="1" id="KW-0812">Transmembrane</keyword>
<keyword evidence="1" id="KW-1133">Transmembrane helix</keyword>
<keyword evidence="1" id="KW-0472">Membrane</keyword>
<feature type="transmembrane region" description="Helical" evidence="1">
    <location>
        <begin position="36"/>
        <end position="58"/>
    </location>
</feature>
<evidence type="ECO:0000256" key="1">
    <source>
        <dbReference type="SAM" id="Phobius"/>
    </source>
</evidence>
<accession>A0ABY2YX14</accession>
<keyword evidence="3" id="KW-1185">Reference proteome</keyword>
<reference evidence="2 3" key="1">
    <citation type="submission" date="2018-08" db="EMBL/GenBank/DDBJ databases">
        <title>Comparative genomics of wild bee and flower associated Lactobacillus reveals potential adaptation to the bee host.</title>
        <authorList>
            <person name="Vuong H.Q."/>
            <person name="Mcfrederick Q.S."/>
        </authorList>
    </citation>
    <scope>NUCLEOTIDE SEQUENCE [LARGE SCALE GENOMIC DNA]</scope>
    <source>
        <strain evidence="2 3">HV_04</strain>
    </source>
</reference>
<evidence type="ECO:0000313" key="2">
    <source>
        <dbReference type="EMBL" id="TPR14268.1"/>
    </source>
</evidence>
<organism evidence="2 3">
    <name type="scientific">Apilactobacillus timberlakei</name>
    <dbReference type="NCBI Taxonomy" id="2008380"/>
    <lineage>
        <taxon>Bacteria</taxon>
        <taxon>Bacillati</taxon>
        <taxon>Bacillota</taxon>
        <taxon>Bacilli</taxon>
        <taxon>Lactobacillales</taxon>
        <taxon>Lactobacillaceae</taxon>
        <taxon>Apilactobacillus</taxon>
    </lineage>
</organism>
<protein>
    <submittedName>
        <fullName evidence="2">Uncharacterized protein</fullName>
    </submittedName>
</protein>
<name>A0ABY2YX14_9LACO</name>
<sequence length="60" mass="6898">MNIYFLYISAMIFATIGLIFSLSLKFLEKKIGLKNAIITFVIIIVPELLCAYIFNIIIMH</sequence>
<dbReference type="Proteomes" id="UP000767392">
    <property type="component" value="Unassembled WGS sequence"/>
</dbReference>
<gene>
    <name evidence="2" type="ORF">DY048_04795</name>
</gene>
<comment type="caution">
    <text evidence="2">The sequence shown here is derived from an EMBL/GenBank/DDBJ whole genome shotgun (WGS) entry which is preliminary data.</text>
</comment>
<evidence type="ECO:0000313" key="3">
    <source>
        <dbReference type="Proteomes" id="UP000767392"/>
    </source>
</evidence>
<proteinExistence type="predicted"/>
<dbReference type="EMBL" id="QUAM01000003">
    <property type="protein sequence ID" value="TPR14268.1"/>
    <property type="molecule type" value="Genomic_DNA"/>
</dbReference>
<feature type="transmembrane region" description="Helical" evidence="1">
    <location>
        <begin position="6"/>
        <end position="24"/>
    </location>
</feature>